<evidence type="ECO:0000259" key="3">
    <source>
        <dbReference type="Pfam" id="PF13962"/>
    </source>
</evidence>
<evidence type="ECO:0000256" key="1">
    <source>
        <dbReference type="PROSITE-ProRule" id="PRU00023"/>
    </source>
</evidence>
<gene>
    <name evidence="4" type="ORF">Cgig2_011063</name>
</gene>
<dbReference type="InterPro" id="IPR026961">
    <property type="entry name" value="PGG_dom"/>
</dbReference>
<dbReference type="InterPro" id="IPR036770">
    <property type="entry name" value="Ankyrin_rpt-contain_sf"/>
</dbReference>
<name>A0A9Q1Q4K9_9CARY</name>
<dbReference type="Gene3D" id="1.25.40.20">
    <property type="entry name" value="Ankyrin repeat-containing domain"/>
    <property type="match status" value="1"/>
</dbReference>
<protein>
    <recommendedName>
        <fullName evidence="3">PGG domain-containing protein</fullName>
    </recommendedName>
</protein>
<dbReference type="InterPro" id="IPR002110">
    <property type="entry name" value="Ankyrin_rpt"/>
</dbReference>
<dbReference type="SMART" id="SM00248">
    <property type="entry name" value="ANK"/>
    <property type="match status" value="3"/>
</dbReference>
<organism evidence="4 5">
    <name type="scientific">Carnegiea gigantea</name>
    <dbReference type="NCBI Taxonomy" id="171969"/>
    <lineage>
        <taxon>Eukaryota</taxon>
        <taxon>Viridiplantae</taxon>
        <taxon>Streptophyta</taxon>
        <taxon>Embryophyta</taxon>
        <taxon>Tracheophyta</taxon>
        <taxon>Spermatophyta</taxon>
        <taxon>Magnoliopsida</taxon>
        <taxon>eudicotyledons</taxon>
        <taxon>Gunneridae</taxon>
        <taxon>Pentapetalae</taxon>
        <taxon>Caryophyllales</taxon>
        <taxon>Cactineae</taxon>
        <taxon>Cactaceae</taxon>
        <taxon>Cactoideae</taxon>
        <taxon>Echinocereeae</taxon>
        <taxon>Carnegiea</taxon>
    </lineage>
</organism>
<dbReference type="Proteomes" id="UP001153076">
    <property type="component" value="Unassembled WGS sequence"/>
</dbReference>
<keyword evidence="5" id="KW-1185">Reference proteome</keyword>
<reference evidence="4" key="1">
    <citation type="submission" date="2022-04" db="EMBL/GenBank/DDBJ databases">
        <title>Carnegiea gigantea Genome sequencing and assembly v2.</title>
        <authorList>
            <person name="Copetti D."/>
            <person name="Sanderson M.J."/>
            <person name="Burquez A."/>
            <person name="Wojciechowski M.F."/>
        </authorList>
    </citation>
    <scope>NUCLEOTIDE SEQUENCE</scope>
    <source>
        <strain evidence="4">SGP5-SGP5p</strain>
        <tissue evidence="4">Aerial part</tissue>
    </source>
</reference>
<dbReference type="PROSITE" id="PS50297">
    <property type="entry name" value="ANK_REP_REGION"/>
    <property type="match status" value="1"/>
</dbReference>
<evidence type="ECO:0000256" key="2">
    <source>
        <dbReference type="SAM" id="Phobius"/>
    </source>
</evidence>
<feature type="transmembrane region" description="Helical" evidence="2">
    <location>
        <begin position="272"/>
        <end position="292"/>
    </location>
</feature>
<dbReference type="PROSITE" id="PS50088">
    <property type="entry name" value="ANK_REPEAT"/>
    <property type="match status" value="1"/>
</dbReference>
<proteinExistence type="predicted"/>
<dbReference type="Pfam" id="PF13962">
    <property type="entry name" value="PGG"/>
    <property type="match status" value="1"/>
</dbReference>
<dbReference type="PANTHER" id="PTHR24177">
    <property type="entry name" value="CASKIN"/>
    <property type="match status" value="1"/>
</dbReference>
<feature type="transmembrane region" description="Helical" evidence="2">
    <location>
        <begin position="304"/>
        <end position="332"/>
    </location>
</feature>
<accession>A0A9Q1Q4K9</accession>
<keyword evidence="2" id="KW-0472">Membrane</keyword>
<evidence type="ECO:0000313" key="5">
    <source>
        <dbReference type="Proteomes" id="UP001153076"/>
    </source>
</evidence>
<dbReference type="Pfam" id="PF12796">
    <property type="entry name" value="Ank_2"/>
    <property type="match status" value="1"/>
</dbReference>
<keyword evidence="1" id="KW-0040">ANK repeat</keyword>
<comment type="caution">
    <text evidence="4">The sequence shown here is derived from an EMBL/GenBank/DDBJ whole genome shotgun (WGS) entry which is preliminary data.</text>
</comment>
<dbReference type="EMBL" id="JAKOGI010000890">
    <property type="protein sequence ID" value="KAJ8429477.1"/>
    <property type="molecule type" value="Genomic_DNA"/>
</dbReference>
<dbReference type="SUPFAM" id="SSF48403">
    <property type="entry name" value="Ankyrin repeat"/>
    <property type="match status" value="1"/>
</dbReference>
<keyword evidence="2" id="KW-1133">Transmembrane helix</keyword>
<dbReference type="PANTHER" id="PTHR24177:SF292">
    <property type="entry name" value="ANKYRIN REPEAT FAMILY PROTEIN-RELATED"/>
    <property type="match status" value="1"/>
</dbReference>
<dbReference type="GO" id="GO:0016020">
    <property type="term" value="C:membrane"/>
    <property type="evidence" value="ECO:0007669"/>
    <property type="project" value="TreeGrafter"/>
</dbReference>
<evidence type="ECO:0000313" key="4">
    <source>
        <dbReference type="EMBL" id="KAJ8429477.1"/>
    </source>
</evidence>
<keyword evidence="2" id="KW-0812">Transmembrane</keyword>
<sequence>MFTQSPNWLNAAITKRNDRALQIAAAAKQVNFVRNLVDKMSNTDLELRNTSGNTAFCFAATSGVVEIAKVVVERNGELPNIRGSAGMTPLHMAMLMGHKEMVLYLLTVTHFEKLSKFDRIEFLNSSIEADLLDVALHFLEQDKTLAVGTNAKQETTEQVEENSTMAIKLVKELWGQVTKQDKEKISNLMENHGDYYFYSKSTTSVKLCLWSRFADATRIDLVSSSKSCGATAICHSRESQWRNPAITLHQEHEELRKQGEECMKTTSESCTLAVTLITTVDFTIVFIIPGGINNSTSYPILLTQAAFAVFSISNAISCFSSSVSILMFLLILTSHHSERYFLRCLDKT</sequence>
<dbReference type="AlphaFoldDB" id="A0A9Q1Q4K9"/>
<dbReference type="OrthoDB" id="1921232at2759"/>
<feature type="repeat" description="ANK" evidence="1">
    <location>
        <begin position="85"/>
        <end position="106"/>
    </location>
</feature>
<feature type="domain" description="PGG" evidence="3">
    <location>
        <begin position="261"/>
        <end position="335"/>
    </location>
</feature>